<feature type="transmembrane region" description="Helical" evidence="2">
    <location>
        <begin position="92"/>
        <end position="113"/>
    </location>
</feature>
<evidence type="ECO:0000313" key="4">
    <source>
        <dbReference type="Proteomes" id="UP000244803"/>
    </source>
</evidence>
<feature type="region of interest" description="Disordered" evidence="1">
    <location>
        <begin position="439"/>
        <end position="460"/>
    </location>
</feature>
<feature type="transmembrane region" description="Helical" evidence="2">
    <location>
        <begin position="120"/>
        <end position="144"/>
    </location>
</feature>
<feature type="transmembrane region" description="Helical" evidence="2">
    <location>
        <begin position="295"/>
        <end position="318"/>
    </location>
</feature>
<protein>
    <submittedName>
        <fullName evidence="3">Uncharacterized protein</fullName>
    </submittedName>
</protein>
<feature type="compositionally biased region" description="Polar residues" evidence="1">
    <location>
        <begin position="442"/>
        <end position="455"/>
    </location>
</feature>
<proteinExistence type="predicted"/>
<dbReference type="OrthoDB" id="10331408at2759"/>
<evidence type="ECO:0000313" key="3">
    <source>
        <dbReference type="EMBL" id="UKJ89108.1"/>
    </source>
</evidence>
<feature type="transmembrane region" description="Helical" evidence="2">
    <location>
        <begin position="150"/>
        <end position="173"/>
    </location>
</feature>
<feature type="transmembrane region" description="Helical" evidence="2">
    <location>
        <begin position="325"/>
        <end position="343"/>
    </location>
</feature>
<evidence type="ECO:0000256" key="2">
    <source>
        <dbReference type="SAM" id="Phobius"/>
    </source>
</evidence>
<dbReference type="EMBL" id="CP056066">
    <property type="protein sequence ID" value="UKJ89108.1"/>
    <property type="molecule type" value="Genomic_DNA"/>
</dbReference>
<organism evidence="3 4">
    <name type="scientific">Theileria orientalis</name>
    <dbReference type="NCBI Taxonomy" id="68886"/>
    <lineage>
        <taxon>Eukaryota</taxon>
        <taxon>Sar</taxon>
        <taxon>Alveolata</taxon>
        <taxon>Apicomplexa</taxon>
        <taxon>Aconoidasida</taxon>
        <taxon>Piroplasmida</taxon>
        <taxon>Theileriidae</taxon>
        <taxon>Theileria</taxon>
    </lineage>
</organism>
<dbReference type="AlphaFoldDB" id="A0A976M7H0"/>
<keyword evidence="2" id="KW-0812">Transmembrane</keyword>
<sequence>MSENSPGKKNTSCKLIAAFIALSSHLIMHQIDVTSVHFSVAFEIPINNISIYFSKLFSFRCMLIAAGTASELVVSELSKKVDPRGNQRIRKFFSMGSFVVVLIFRVIFLFYLYKSSQLGYYVYVILSIEALFFGYFHASVIGLVPEHSLAVAFAVNVSRFFILFIQLILDALLGKKPLLMIKFQVWIGVLMTGGAVVAWIYFNFGLCYTISPDDLEYLEECANESSEPDKKTNIIVESPKLWEYFFSSKPMKFVFERVPIKPSENCISIPIGTNVEVVVEEKGFGITFYRALSPFLMFFGGSMFKDFLFPGVLPYALVRRDRCHTINMLVPVANILGPIVLFVDESRLFPKWTPYFDGFWSLLILMIMVAVSAFMTIHSRAAIFRGFINSPVKVAYLTLTLVFCNGFMDPLSFAGVAKMVKKGFESETKEENIKLLEKFPQNGGSRDNNSQTTSSEENRSKVTKFEGSNSLLTVHILSALFMRFVFSKLSVGYNDTRVSLGYCLPKFRPNHKMSRYNTGWYIFRQTFIRAWKDTGSDFKLDVKKYL</sequence>
<feature type="transmembrane region" description="Helical" evidence="2">
    <location>
        <begin position="185"/>
        <end position="202"/>
    </location>
</feature>
<keyword evidence="2" id="KW-0472">Membrane</keyword>
<reference evidence="3" key="1">
    <citation type="submission" date="2022-07" db="EMBL/GenBank/DDBJ databases">
        <title>Evaluation of T. orientalis genome assembly methods using nanopore sequencing and analysis of variation between genomes.</title>
        <authorList>
            <person name="Yam J."/>
            <person name="Micallef M.L."/>
            <person name="Liu M."/>
            <person name="Djordjevic S.P."/>
            <person name="Bogema D.R."/>
            <person name="Jenkins C."/>
        </authorList>
    </citation>
    <scope>NUCLEOTIDE SEQUENCE</scope>
    <source>
        <strain evidence="3">Fish Creek</strain>
    </source>
</reference>
<keyword evidence="2" id="KW-1133">Transmembrane helix</keyword>
<gene>
    <name evidence="3" type="ORF">MACJ_002354</name>
</gene>
<feature type="transmembrane region" description="Helical" evidence="2">
    <location>
        <begin position="358"/>
        <end position="377"/>
    </location>
</feature>
<accession>A0A976M7H0</accession>
<name>A0A976M7H0_THEOR</name>
<dbReference type="Proteomes" id="UP000244803">
    <property type="component" value="Chromosome 3"/>
</dbReference>
<evidence type="ECO:0000256" key="1">
    <source>
        <dbReference type="SAM" id="MobiDB-lite"/>
    </source>
</evidence>